<feature type="non-terminal residue" evidence="2">
    <location>
        <position position="186"/>
    </location>
</feature>
<organism evidence="2 3">
    <name type="scientific">Mycena albidolilacea</name>
    <dbReference type="NCBI Taxonomy" id="1033008"/>
    <lineage>
        <taxon>Eukaryota</taxon>
        <taxon>Fungi</taxon>
        <taxon>Dikarya</taxon>
        <taxon>Basidiomycota</taxon>
        <taxon>Agaricomycotina</taxon>
        <taxon>Agaricomycetes</taxon>
        <taxon>Agaricomycetidae</taxon>
        <taxon>Agaricales</taxon>
        <taxon>Marasmiineae</taxon>
        <taxon>Mycenaceae</taxon>
        <taxon>Mycena</taxon>
    </lineage>
</organism>
<protein>
    <submittedName>
        <fullName evidence="2">Uncharacterized protein</fullName>
    </submittedName>
</protein>
<evidence type="ECO:0000256" key="1">
    <source>
        <dbReference type="SAM" id="MobiDB-lite"/>
    </source>
</evidence>
<sequence>TPLDSKLDQLLELLRNPRDPKHATGIHEACVAFHQQPHIAPRRPIQLPHRRRIQSPLPLPPPHYPRQRPIQLPHRHRIQSPLPLPPPHYPLLHPLQHPHSRRCPSQHPYPHHQHHPHPHPHSHPHQPPIQRPRPGPWQLHPHPLLRRSPIYLLVSMFPRRLHFPSQRPHPRLHPSSRRLVKGTGMV</sequence>
<dbReference type="AlphaFoldDB" id="A0AAD6ZHS1"/>
<dbReference type="Proteomes" id="UP001218218">
    <property type="component" value="Unassembled WGS sequence"/>
</dbReference>
<name>A0AAD6ZHS1_9AGAR</name>
<comment type="caution">
    <text evidence="2">The sequence shown here is derived from an EMBL/GenBank/DDBJ whole genome shotgun (WGS) entry which is preliminary data.</text>
</comment>
<keyword evidence="3" id="KW-1185">Reference proteome</keyword>
<feature type="compositionally biased region" description="Pro residues" evidence="1">
    <location>
        <begin position="125"/>
        <end position="135"/>
    </location>
</feature>
<gene>
    <name evidence="2" type="ORF">DFH08DRAFT_1029552</name>
</gene>
<feature type="region of interest" description="Disordered" evidence="1">
    <location>
        <begin position="77"/>
        <end position="140"/>
    </location>
</feature>
<dbReference type="EMBL" id="JARIHO010000047">
    <property type="protein sequence ID" value="KAJ7323250.1"/>
    <property type="molecule type" value="Genomic_DNA"/>
</dbReference>
<feature type="compositionally biased region" description="Basic residues" evidence="1">
    <location>
        <begin position="96"/>
        <end position="124"/>
    </location>
</feature>
<proteinExistence type="predicted"/>
<reference evidence="2" key="1">
    <citation type="submission" date="2023-03" db="EMBL/GenBank/DDBJ databases">
        <title>Massive genome expansion in bonnet fungi (Mycena s.s.) driven by repeated elements and novel gene families across ecological guilds.</title>
        <authorList>
            <consortium name="Lawrence Berkeley National Laboratory"/>
            <person name="Harder C.B."/>
            <person name="Miyauchi S."/>
            <person name="Viragh M."/>
            <person name="Kuo A."/>
            <person name="Thoen E."/>
            <person name="Andreopoulos B."/>
            <person name="Lu D."/>
            <person name="Skrede I."/>
            <person name="Drula E."/>
            <person name="Henrissat B."/>
            <person name="Morin E."/>
            <person name="Kohler A."/>
            <person name="Barry K."/>
            <person name="LaButti K."/>
            <person name="Morin E."/>
            <person name="Salamov A."/>
            <person name="Lipzen A."/>
            <person name="Mereny Z."/>
            <person name="Hegedus B."/>
            <person name="Baldrian P."/>
            <person name="Stursova M."/>
            <person name="Weitz H."/>
            <person name="Taylor A."/>
            <person name="Grigoriev I.V."/>
            <person name="Nagy L.G."/>
            <person name="Martin F."/>
            <person name="Kauserud H."/>
        </authorList>
    </citation>
    <scope>NUCLEOTIDE SEQUENCE</scope>
    <source>
        <strain evidence="2">CBHHK002</strain>
    </source>
</reference>
<evidence type="ECO:0000313" key="2">
    <source>
        <dbReference type="EMBL" id="KAJ7323250.1"/>
    </source>
</evidence>
<accession>A0AAD6ZHS1</accession>
<feature type="region of interest" description="Disordered" evidence="1">
    <location>
        <begin position="165"/>
        <end position="186"/>
    </location>
</feature>
<evidence type="ECO:0000313" key="3">
    <source>
        <dbReference type="Proteomes" id="UP001218218"/>
    </source>
</evidence>
<feature type="compositionally biased region" description="Basic residues" evidence="1">
    <location>
        <begin position="168"/>
        <end position="180"/>
    </location>
</feature>